<proteinExistence type="predicted"/>
<evidence type="ECO:0000313" key="1">
    <source>
        <dbReference type="EMBL" id="SIS98165.1"/>
    </source>
</evidence>
<dbReference type="InterPro" id="IPR001387">
    <property type="entry name" value="Cro/C1-type_HTH"/>
</dbReference>
<dbReference type="SUPFAM" id="SSF47413">
    <property type="entry name" value="lambda repressor-like DNA-binding domains"/>
    <property type="match status" value="1"/>
</dbReference>
<evidence type="ECO:0000313" key="2">
    <source>
        <dbReference type="Proteomes" id="UP000185639"/>
    </source>
</evidence>
<dbReference type="AlphaFoldDB" id="A0A1N7NIE6"/>
<keyword evidence="2" id="KW-1185">Reference proteome</keyword>
<name>A0A1N7NIE6_9GAMM</name>
<dbReference type="GO" id="GO:0003677">
    <property type="term" value="F:DNA binding"/>
    <property type="evidence" value="ECO:0007669"/>
    <property type="project" value="InterPro"/>
</dbReference>
<organism evidence="1 2">
    <name type="scientific">Thalassolituus maritimus</name>
    <dbReference type="NCBI Taxonomy" id="484498"/>
    <lineage>
        <taxon>Bacteria</taxon>
        <taxon>Pseudomonadati</taxon>
        <taxon>Pseudomonadota</taxon>
        <taxon>Gammaproteobacteria</taxon>
        <taxon>Oceanospirillales</taxon>
        <taxon>Oceanospirillaceae</taxon>
        <taxon>Thalassolituus</taxon>
    </lineage>
</organism>
<dbReference type="RefSeq" id="WP_139325833.1">
    <property type="nucleotide sequence ID" value="NZ_FTOH01000007.1"/>
</dbReference>
<gene>
    <name evidence="1" type="ORF">SAMN05421686_10743</name>
</gene>
<sequence>MSKKERMGERLRTLRLALGFSKRPIFADKVGLPASRLANIENLNMRMNEIDFEAIGEHFPWALAYLAGAEPLQIPDDIDAPAQAVGKLAAQSSAAPASLDPADLMQALTNDPELKAAFQQMMIETLKAGLGGDSK</sequence>
<reference evidence="2" key="1">
    <citation type="submission" date="2017-01" db="EMBL/GenBank/DDBJ databases">
        <authorList>
            <person name="Varghese N."/>
            <person name="Submissions S."/>
        </authorList>
    </citation>
    <scope>NUCLEOTIDE SEQUENCE [LARGE SCALE GENOMIC DNA]</scope>
    <source>
        <strain evidence="2">DSM 24913</strain>
    </source>
</reference>
<dbReference type="OrthoDB" id="6302218at2"/>
<dbReference type="InterPro" id="IPR010982">
    <property type="entry name" value="Lambda_DNA-bd_dom_sf"/>
</dbReference>
<dbReference type="EMBL" id="FTOH01000007">
    <property type="protein sequence ID" value="SIS98165.1"/>
    <property type="molecule type" value="Genomic_DNA"/>
</dbReference>
<dbReference type="Proteomes" id="UP000185639">
    <property type="component" value="Unassembled WGS sequence"/>
</dbReference>
<protein>
    <submittedName>
        <fullName evidence="1">Uncharacterized protein</fullName>
    </submittedName>
</protein>
<dbReference type="CDD" id="cd00093">
    <property type="entry name" value="HTH_XRE"/>
    <property type="match status" value="1"/>
</dbReference>
<accession>A0A1N7NIE6</accession>
<dbReference type="STRING" id="484498.SAMN05421686_10743"/>